<dbReference type="PANTHER" id="PTHR45398:SF1">
    <property type="entry name" value="ENZYME, PUTATIVE (JCVI)-RELATED"/>
    <property type="match status" value="1"/>
</dbReference>
<evidence type="ECO:0000313" key="3">
    <source>
        <dbReference type="Proteomes" id="UP001154015"/>
    </source>
</evidence>
<dbReference type="Proteomes" id="UP001154015">
    <property type="component" value="Unassembled WGS sequence"/>
</dbReference>
<dbReference type="Pfam" id="PF00668">
    <property type="entry name" value="Condensation"/>
    <property type="match status" value="1"/>
</dbReference>
<sequence length="375" mass="41299">DHEHVLVLVIHHIAGDGWSMGPLARDLSTAYTARRTGTAPTWSPLPLQYADYTLWQRELLGDDTNPDSLLATQIDYWKNTLTGLPDRIDLPTDLAEKADGERRGEVAELSLAADLHEDLVRVAKGHRSTVFMVLQAALAVLLHRLGAGTDIPIGTPTAGRGEQELDTLIGNFVNTLVLRTDLSGDPTFTELLDRVRETDLNAYAHQDVPFESLVEALNPTRSKDHQPLYQVMLTLQNHEAQQLDIPGLSVETSSWNTQASRRDLTLTLRERFGPDGAPQGIAGAIQFDAARFSPERIKAIGRWFRQALASLLDDPEQCVGSVDLLSAAEQEEILRTWNDTGVPAPSGTLPELFQRQVRETPDATALVADGVHITY</sequence>
<comment type="caution">
    <text evidence="2">The sequence shown here is derived from an EMBL/GenBank/DDBJ whole genome shotgun (WGS) entry which is preliminary data.</text>
</comment>
<dbReference type="InterPro" id="IPR001242">
    <property type="entry name" value="Condensation_dom"/>
</dbReference>
<dbReference type="Gene3D" id="3.30.559.30">
    <property type="entry name" value="Nonribosomal peptide synthetase, condensation domain"/>
    <property type="match status" value="1"/>
</dbReference>
<keyword evidence="3" id="KW-1185">Reference proteome</keyword>
<dbReference type="SUPFAM" id="SSF52777">
    <property type="entry name" value="CoA-dependent acyltransferases"/>
    <property type="match status" value="2"/>
</dbReference>
<protein>
    <submittedName>
        <fullName evidence="2">Polyketide synthase modules and related proteins</fullName>
    </submittedName>
</protein>
<feature type="non-terminal residue" evidence="2">
    <location>
        <position position="375"/>
    </location>
</feature>
<evidence type="ECO:0000259" key="1">
    <source>
        <dbReference type="Pfam" id="PF00668"/>
    </source>
</evidence>
<gene>
    <name evidence="2" type="ORF">SGL43_07466</name>
</gene>
<accession>A0ABN8VH62</accession>
<organism evidence="2 3">
    <name type="scientific">Streptomyces globisporus</name>
    <dbReference type="NCBI Taxonomy" id="1908"/>
    <lineage>
        <taxon>Bacteria</taxon>
        <taxon>Bacillati</taxon>
        <taxon>Actinomycetota</taxon>
        <taxon>Actinomycetes</taxon>
        <taxon>Kitasatosporales</taxon>
        <taxon>Streptomycetaceae</taxon>
        <taxon>Streptomyces</taxon>
    </lineage>
</organism>
<dbReference type="InterPro" id="IPR023213">
    <property type="entry name" value="CAT-like_dom_sf"/>
</dbReference>
<reference evidence="2" key="1">
    <citation type="submission" date="2022-03" db="EMBL/GenBank/DDBJ databases">
        <authorList>
            <person name="Leyn A S."/>
        </authorList>
    </citation>
    <scope>NUCLEOTIDE SEQUENCE</scope>
    <source>
        <strain evidence="2">Streptomyces globisporus 4-3</strain>
    </source>
</reference>
<dbReference type="SUPFAM" id="SSF56801">
    <property type="entry name" value="Acetyl-CoA synthetase-like"/>
    <property type="match status" value="1"/>
</dbReference>
<evidence type="ECO:0000313" key="2">
    <source>
        <dbReference type="EMBL" id="CAH9420406.1"/>
    </source>
</evidence>
<feature type="non-terminal residue" evidence="2">
    <location>
        <position position="1"/>
    </location>
</feature>
<dbReference type="CDD" id="cd19540">
    <property type="entry name" value="LCL_NRPS-like"/>
    <property type="match status" value="1"/>
</dbReference>
<feature type="domain" description="Condensation" evidence="1">
    <location>
        <begin position="1"/>
        <end position="334"/>
    </location>
</feature>
<proteinExistence type="predicted"/>
<dbReference type="EMBL" id="CAKXYP010000058">
    <property type="protein sequence ID" value="CAH9420406.1"/>
    <property type="molecule type" value="Genomic_DNA"/>
</dbReference>
<dbReference type="PANTHER" id="PTHR45398">
    <property type="match status" value="1"/>
</dbReference>
<dbReference type="Gene3D" id="3.30.559.10">
    <property type="entry name" value="Chloramphenicol acetyltransferase-like domain"/>
    <property type="match status" value="1"/>
</dbReference>
<name>A0ABN8VH62_STRGL</name>